<dbReference type="AlphaFoldDB" id="A0AAD7ZEF9"/>
<dbReference type="EMBL" id="JASPKZ010008858">
    <property type="protein sequence ID" value="KAJ9578850.1"/>
    <property type="molecule type" value="Genomic_DNA"/>
</dbReference>
<feature type="non-terminal residue" evidence="1">
    <location>
        <position position="1"/>
    </location>
</feature>
<organism evidence="1 2">
    <name type="scientific">Diploptera punctata</name>
    <name type="common">Pacific beetle cockroach</name>
    <dbReference type="NCBI Taxonomy" id="6984"/>
    <lineage>
        <taxon>Eukaryota</taxon>
        <taxon>Metazoa</taxon>
        <taxon>Ecdysozoa</taxon>
        <taxon>Arthropoda</taxon>
        <taxon>Hexapoda</taxon>
        <taxon>Insecta</taxon>
        <taxon>Pterygota</taxon>
        <taxon>Neoptera</taxon>
        <taxon>Polyneoptera</taxon>
        <taxon>Dictyoptera</taxon>
        <taxon>Blattodea</taxon>
        <taxon>Blaberoidea</taxon>
        <taxon>Blaberidae</taxon>
        <taxon>Diplopterinae</taxon>
        <taxon>Diploptera</taxon>
    </lineage>
</organism>
<feature type="non-terminal residue" evidence="1">
    <location>
        <position position="110"/>
    </location>
</feature>
<accession>A0AAD7ZEF9</accession>
<keyword evidence="2" id="KW-1185">Reference proteome</keyword>
<evidence type="ECO:0000313" key="1">
    <source>
        <dbReference type="EMBL" id="KAJ9578850.1"/>
    </source>
</evidence>
<name>A0AAD7ZEF9_DIPPU</name>
<protein>
    <submittedName>
        <fullName evidence="1">Uncharacterized protein</fullName>
    </submittedName>
</protein>
<evidence type="ECO:0000313" key="2">
    <source>
        <dbReference type="Proteomes" id="UP001233999"/>
    </source>
</evidence>
<proteinExistence type="predicted"/>
<comment type="caution">
    <text evidence="1">The sequence shown here is derived from an EMBL/GenBank/DDBJ whole genome shotgun (WGS) entry which is preliminary data.</text>
</comment>
<sequence length="110" mass="12543">MYQLLLMSTPVVGKLPIRILHYFLLRKLSEMVVDISLQRRNRSACFLKILLQLSTLSVMTASNVMSRIMSTMEKSESECSNIVVIGEVREEYQENSDTKFNSCNVESSST</sequence>
<dbReference type="Proteomes" id="UP001233999">
    <property type="component" value="Unassembled WGS sequence"/>
</dbReference>
<reference evidence="1" key="1">
    <citation type="journal article" date="2023" name="IScience">
        <title>Live-bearing cockroach genome reveals convergent evolutionary mechanisms linked to viviparity in insects and beyond.</title>
        <authorList>
            <person name="Fouks B."/>
            <person name="Harrison M.C."/>
            <person name="Mikhailova A.A."/>
            <person name="Marchal E."/>
            <person name="English S."/>
            <person name="Carruthers M."/>
            <person name="Jennings E.C."/>
            <person name="Chiamaka E.L."/>
            <person name="Frigard R.A."/>
            <person name="Pippel M."/>
            <person name="Attardo G.M."/>
            <person name="Benoit J.B."/>
            <person name="Bornberg-Bauer E."/>
            <person name="Tobe S.S."/>
        </authorList>
    </citation>
    <scope>NUCLEOTIDE SEQUENCE</scope>
    <source>
        <strain evidence="1">Stay&amp;Tobe</strain>
    </source>
</reference>
<gene>
    <name evidence="1" type="ORF">L9F63_004954</name>
</gene>
<reference evidence="1" key="2">
    <citation type="submission" date="2023-05" db="EMBL/GenBank/DDBJ databases">
        <authorList>
            <person name="Fouks B."/>
        </authorList>
    </citation>
    <scope>NUCLEOTIDE SEQUENCE</scope>
    <source>
        <strain evidence="1">Stay&amp;Tobe</strain>
        <tissue evidence="1">Testes</tissue>
    </source>
</reference>